<evidence type="ECO:0000313" key="1">
    <source>
        <dbReference type="EMBL" id="KAL2735626.1"/>
    </source>
</evidence>
<keyword evidence="2" id="KW-1185">Reference proteome</keyword>
<accession>A0ABD2BS73</accession>
<gene>
    <name evidence="1" type="ORF">V1478_003266</name>
</gene>
<name>A0ABD2BS73_VESSQ</name>
<sequence>MSLPSPYYMREILILFLEIDHIPLDIITETWLSQSNRVVIPNYNVIRKDRSSGRGGGVAIIAHRNIPYEQIPLPDLNIEYTAIKLTTPSPTIVAAVYFPPKAQLDTVALSKLTSIQPNSRFIIDDDFNAKHAAWNNFKAEDEAVFSSQRHLNQHQCEPITNPSLPIKLRRQGLQGLKYLSSLIQVKAKYSCNCYICFDSNKSSLLKNDPCALRRNTTNVNGNNKAKSVFAGSILPSLTLLLLHIDPSPTHTVREKNIDIARI</sequence>
<evidence type="ECO:0000313" key="2">
    <source>
        <dbReference type="Proteomes" id="UP001607302"/>
    </source>
</evidence>
<protein>
    <submittedName>
        <fullName evidence="1">ORF1</fullName>
    </submittedName>
</protein>
<comment type="caution">
    <text evidence="1">The sequence shown here is derived from an EMBL/GenBank/DDBJ whole genome shotgun (WGS) entry which is preliminary data.</text>
</comment>
<proteinExistence type="predicted"/>
<dbReference type="Proteomes" id="UP001607302">
    <property type="component" value="Unassembled WGS sequence"/>
</dbReference>
<dbReference type="SUPFAM" id="SSF56219">
    <property type="entry name" value="DNase I-like"/>
    <property type="match status" value="1"/>
</dbReference>
<dbReference type="PANTHER" id="PTHR47510">
    <property type="entry name" value="REVERSE TRANSCRIPTASE DOMAIN-CONTAINING PROTEIN"/>
    <property type="match status" value="1"/>
</dbReference>
<dbReference type="Gene3D" id="3.60.10.10">
    <property type="entry name" value="Endonuclease/exonuclease/phosphatase"/>
    <property type="match status" value="1"/>
</dbReference>
<organism evidence="1 2">
    <name type="scientific">Vespula squamosa</name>
    <name type="common">Southern yellow jacket</name>
    <name type="synonym">Wasp</name>
    <dbReference type="NCBI Taxonomy" id="30214"/>
    <lineage>
        <taxon>Eukaryota</taxon>
        <taxon>Metazoa</taxon>
        <taxon>Ecdysozoa</taxon>
        <taxon>Arthropoda</taxon>
        <taxon>Hexapoda</taxon>
        <taxon>Insecta</taxon>
        <taxon>Pterygota</taxon>
        <taxon>Neoptera</taxon>
        <taxon>Endopterygota</taxon>
        <taxon>Hymenoptera</taxon>
        <taxon>Apocrita</taxon>
        <taxon>Aculeata</taxon>
        <taxon>Vespoidea</taxon>
        <taxon>Vespidae</taxon>
        <taxon>Vespinae</taxon>
        <taxon>Vespula</taxon>
    </lineage>
</organism>
<reference evidence="1 2" key="1">
    <citation type="journal article" date="2024" name="Ann. Entomol. Soc. Am.">
        <title>Genomic analyses of the southern and eastern yellowjacket wasps (Hymenoptera: Vespidae) reveal evolutionary signatures of social life.</title>
        <authorList>
            <person name="Catto M.A."/>
            <person name="Caine P.B."/>
            <person name="Orr S.E."/>
            <person name="Hunt B.G."/>
            <person name="Goodisman M.A.D."/>
        </authorList>
    </citation>
    <scope>NUCLEOTIDE SEQUENCE [LARGE SCALE GENOMIC DNA]</scope>
    <source>
        <strain evidence="1">233</strain>
        <tissue evidence="1">Head and thorax</tissue>
    </source>
</reference>
<dbReference type="PANTHER" id="PTHR47510:SF3">
    <property type="entry name" value="ENDO_EXONUCLEASE_PHOSPHATASE DOMAIN-CONTAINING PROTEIN"/>
    <property type="match status" value="1"/>
</dbReference>
<dbReference type="InterPro" id="IPR036691">
    <property type="entry name" value="Endo/exonu/phosph_ase_sf"/>
</dbReference>
<dbReference type="EMBL" id="JAUDFV010000064">
    <property type="protein sequence ID" value="KAL2735626.1"/>
    <property type="molecule type" value="Genomic_DNA"/>
</dbReference>
<dbReference type="AlphaFoldDB" id="A0ABD2BS73"/>